<protein>
    <submittedName>
        <fullName evidence="1">Uncharacterized protein</fullName>
    </submittedName>
</protein>
<organism evidence="1 2">
    <name type="scientific">Flagellimonas pelagia</name>
    <dbReference type="NCBI Taxonomy" id="2306998"/>
    <lineage>
        <taxon>Bacteria</taxon>
        <taxon>Pseudomonadati</taxon>
        <taxon>Bacteroidota</taxon>
        <taxon>Flavobacteriia</taxon>
        <taxon>Flavobacteriales</taxon>
        <taxon>Flavobacteriaceae</taxon>
        <taxon>Flagellimonas</taxon>
    </lineage>
</organism>
<name>A0ABY3KK28_9FLAO</name>
<comment type="caution">
    <text evidence="1">The sequence shown here is derived from an EMBL/GenBank/DDBJ whole genome shotgun (WGS) entry which is preliminary data.</text>
</comment>
<dbReference type="Proteomes" id="UP000321621">
    <property type="component" value="Unassembled WGS sequence"/>
</dbReference>
<keyword evidence="2" id="KW-1185">Reference proteome</keyword>
<evidence type="ECO:0000313" key="2">
    <source>
        <dbReference type="Proteomes" id="UP000321621"/>
    </source>
</evidence>
<reference evidence="1 2" key="1">
    <citation type="submission" date="2019-07" db="EMBL/GenBank/DDBJ databases">
        <title>Draft genome of two Muricauda strains isolated from deep sea.</title>
        <authorList>
            <person name="Sun C."/>
        </authorList>
    </citation>
    <scope>NUCLEOTIDE SEQUENCE [LARGE SCALE GENOMIC DNA]</scope>
    <source>
        <strain evidence="1 2">72</strain>
    </source>
</reference>
<sequence length="192" mass="22827">MRYMRTQIGKIVIGFLLLAPYICSGQKLNSEKWSESEKAQYTKLTELVHYVHKKKETEISKDTLFQKYIYFDNVLSDTVQQRKIKRLAAFDDLFQYFRKTLDSIGLENLDAKPIRFYKDHKIYEPFEEKVAKKSIDGKKMYTKDSNVFAYYRKDEPENPLGTLLFEPETDKLAAWIMINQGGYKYFLTFNLF</sequence>
<evidence type="ECO:0000313" key="1">
    <source>
        <dbReference type="EMBL" id="TXJ98680.1"/>
    </source>
</evidence>
<accession>A0ABY3KK28</accession>
<dbReference type="EMBL" id="VNWK01000013">
    <property type="protein sequence ID" value="TXJ98680.1"/>
    <property type="molecule type" value="Genomic_DNA"/>
</dbReference>
<proteinExistence type="predicted"/>
<gene>
    <name evidence="1" type="ORF">FQ017_04880</name>
</gene>